<evidence type="ECO:0000259" key="12">
    <source>
        <dbReference type="PROSITE" id="PS50172"/>
    </source>
</evidence>
<evidence type="ECO:0008006" key="16">
    <source>
        <dbReference type="Google" id="ProtNLM"/>
    </source>
</evidence>
<dbReference type="SMART" id="SM00184">
    <property type="entry name" value="RING"/>
    <property type="match status" value="1"/>
</dbReference>
<keyword evidence="5 9" id="KW-0863">Zinc-finger</keyword>
<dbReference type="Gene3D" id="3.40.50.10190">
    <property type="entry name" value="BRCT domain"/>
    <property type="match status" value="2"/>
</dbReference>
<evidence type="ECO:0000313" key="14">
    <source>
        <dbReference type="EMBL" id="KAF5482458.1"/>
    </source>
</evidence>
<dbReference type="Gene3D" id="3.30.40.10">
    <property type="entry name" value="Zinc/RING finger domain, C3HC4 (zinc finger)"/>
    <property type="match status" value="2"/>
</dbReference>
<dbReference type="PROSITE" id="PS00518">
    <property type="entry name" value="ZF_RING_1"/>
    <property type="match status" value="1"/>
</dbReference>
<evidence type="ECO:0000256" key="9">
    <source>
        <dbReference type="PROSITE-ProRule" id="PRU00175"/>
    </source>
</evidence>
<evidence type="ECO:0000256" key="2">
    <source>
        <dbReference type="ARBA" id="ARBA00022723"/>
    </source>
</evidence>
<evidence type="ECO:0000256" key="6">
    <source>
        <dbReference type="ARBA" id="ARBA00022833"/>
    </source>
</evidence>
<dbReference type="InterPro" id="IPR034732">
    <property type="entry name" value="EPHD"/>
</dbReference>
<evidence type="ECO:0000256" key="10">
    <source>
        <dbReference type="SAM" id="MobiDB-lite"/>
    </source>
</evidence>
<dbReference type="GO" id="GO:0008270">
    <property type="term" value="F:zinc ion binding"/>
    <property type="evidence" value="ECO:0007669"/>
    <property type="project" value="UniProtKB-KW"/>
</dbReference>
<dbReference type="Pfam" id="PF13923">
    <property type="entry name" value="zf-C3HC4_2"/>
    <property type="match status" value="1"/>
</dbReference>
<dbReference type="SMART" id="SM00292">
    <property type="entry name" value="BRCT"/>
    <property type="match status" value="2"/>
</dbReference>
<feature type="domain" description="BRCT" evidence="12">
    <location>
        <begin position="639"/>
        <end position="754"/>
    </location>
</feature>
<dbReference type="PANTHER" id="PTHR13763:SF9">
    <property type="entry name" value="BRCA1-ASSOCIATED RING DOMAIN PROTEIN 1"/>
    <property type="match status" value="1"/>
</dbReference>
<evidence type="ECO:0000259" key="11">
    <source>
        <dbReference type="PROSITE" id="PS50089"/>
    </source>
</evidence>
<keyword evidence="7" id="KW-0234">DNA repair</keyword>
<dbReference type="PROSITE" id="PS50172">
    <property type="entry name" value="BRCT"/>
    <property type="match status" value="2"/>
</dbReference>
<keyword evidence="3" id="KW-0677">Repeat</keyword>
<name>A0A833YDM7_JUGRE</name>
<feature type="domain" description="PHD-type" evidence="13">
    <location>
        <begin position="369"/>
        <end position="489"/>
    </location>
</feature>
<dbReference type="EMBL" id="LIHL02000001">
    <property type="protein sequence ID" value="KAF5482458.1"/>
    <property type="molecule type" value="Genomic_DNA"/>
</dbReference>
<evidence type="ECO:0000256" key="7">
    <source>
        <dbReference type="ARBA" id="ARBA00023204"/>
    </source>
</evidence>
<dbReference type="InterPro" id="IPR001357">
    <property type="entry name" value="BRCT_dom"/>
</dbReference>
<dbReference type="InterPro" id="IPR036420">
    <property type="entry name" value="BRCT_dom_sf"/>
</dbReference>
<proteinExistence type="predicted"/>
<feature type="compositionally biased region" description="Polar residues" evidence="10">
    <location>
        <begin position="267"/>
        <end position="279"/>
    </location>
</feature>
<dbReference type="InterPro" id="IPR031099">
    <property type="entry name" value="BRCA1-associated"/>
</dbReference>
<organism evidence="14 15">
    <name type="scientific">Juglans regia</name>
    <name type="common">English walnut</name>
    <dbReference type="NCBI Taxonomy" id="51240"/>
    <lineage>
        <taxon>Eukaryota</taxon>
        <taxon>Viridiplantae</taxon>
        <taxon>Streptophyta</taxon>
        <taxon>Embryophyta</taxon>
        <taxon>Tracheophyta</taxon>
        <taxon>Spermatophyta</taxon>
        <taxon>Magnoliopsida</taxon>
        <taxon>eudicotyledons</taxon>
        <taxon>Gunneridae</taxon>
        <taxon>Pentapetalae</taxon>
        <taxon>rosids</taxon>
        <taxon>fabids</taxon>
        <taxon>Fagales</taxon>
        <taxon>Juglandaceae</taxon>
        <taxon>Juglans</taxon>
    </lineage>
</organism>
<feature type="non-terminal residue" evidence="14">
    <location>
        <position position="1"/>
    </location>
</feature>
<protein>
    <recommendedName>
        <fullName evidence="16">BRCA1-associated RING domain protein 1</fullName>
    </recommendedName>
</protein>
<dbReference type="InterPro" id="IPR001841">
    <property type="entry name" value="Znf_RING"/>
</dbReference>
<keyword evidence="2" id="KW-0479">Metal-binding</keyword>
<dbReference type="FunFam" id="3.30.40.10:FF:000310">
    <property type="entry name" value="Breast cancer associated RING 1"/>
    <property type="match status" value="1"/>
</dbReference>
<dbReference type="InterPro" id="IPR017907">
    <property type="entry name" value="Znf_RING_CS"/>
</dbReference>
<dbReference type="InterPro" id="IPR013083">
    <property type="entry name" value="Znf_RING/FYVE/PHD"/>
</dbReference>
<feature type="compositionally biased region" description="Basic and acidic residues" evidence="10">
    <location>
        <begin position="282"/>
        <end position="296"/>
    </location>
</feature>
<dbReference type="FunFam" id="3.30.40.10:FF:000352">
    <property type="entry name" value="Breast cancer associated RING 1"/>
    <property type="match status" value="1"/>
</dbReference>
<dbReference type="GO" id="GO:0005634">
    <property type="term" value="C:nucleus"/>
    <property type="evidence" value="ECO:0007669"/>
    <property type="project" value="UniProtKB-SubCell"/>
</dbReference>
<dbReference type="FunFam" id="3.40.50.10190:FF:000006">
    <property type="entry name" value="Breast cancer type 1 susceptibility protein homolog"/>
    <property type="match status" value="1"/>
</dbReference>
<reference evidence="14" key="1">
    <citation type="submission" date="2015-10" db="EMBL/GenBank/DDBJ databases">
        <authorList>
            <person name="Martinez-Garcia P.J."/>
            <person name="Crepeau M.W."/>
            <person name="Puiu D."/>
            <person name="Gonzalez-Ibeas D."/>
            <person name="Whalen J."/>
            <person name="Stevens K."/>
            <person name="Paul R."/>
            <person name="Butterfield T."/>
            <person name="Britton M."/>
            <person name="Reagan R."/>
            <person name="Chakraborty S."/>
            <person name="Walawage S.L."/>
            <person name="Vasquez-Gross H.A."/>
            <person name="Cardeno C."/>
            <person name="Famula R."/>
            <person name="Pratt K."/>
            <person name="Kuruganti S."/>
            <person name="Aradhya M.K."/>
            <person name="Leslie C.A."/>
            <person name="Dandekar A.M."/>
            <person name="Salzberg S.L."/>
            <person name="Wegrzyn J.L."/>
            <person name="Langley C.H."/>
            <person name="Neale D.B."/>
        </authorList>
    </citation>
    <scope>NUCLEOTIDE SEQUENCE</scope>
    <source>
        <tissue evidence="14">Leaves</tissue>
    </source>
</reference>
<dbReference type="Pfam" id="PF13771">
    <property type="entry name" value="zf-HC5HC2H"/>
    <property type="match status" value="1"/>
</dbReference>
<keyword evidence="8" id="KW-0539">Nucleus</keyword>
<dbReference type="PROSITE" id="PS51805">
    <property type="entry name" value="EPHD"/>
    <property type="match status" value="1"/>
</dbReference>
<dbReference type="Pfam" id="PF00533">
    <property type="entry name" value="BRCT"/>
    <property type="match status" value="1"/>
</dbReference>
<dbReference type="SUPFAM" id="SSF57850">
    <property type="entry name" value="RING/U-box"/>
    <property type="match status" value="1"/>
</dbReference>
<dbReference type="PANTHER" id="PTHR13763">
    <property type="entry name" value="BREAST CANCER TYPE 1 SUSCEPTIBILITY PROTEIN BRCA1"/>
    <property type="match status" value="1"/>
</dbReference>
<evidence type="ECO:0000259" key="13">
    <source>
        <dbReference type="PROSITE" id="PS51805"/>
    </source>
</evidence>
<dbReference type="AlphaFoldDB" id="A0A833YDM7"/>
<dbReference type="GO" id="GO:0000724">
    <property type="term" value="P:double-strand break repair via homologous recombination"/>
    <property type="evidence" value="ECO:0007669"/>
    <property type="project" value="UniProtKB-ARBA"/>
</dbReference>
<reference evidence="14" key="2">
    <citation type="submission" date="2020-03" db="EMBL/GenBank/DDBJ databases">
        <title>Walnut 2.0.</title>
        <authorList>
            <person name="Marrano A."/>
            <person name="Britton M."/>
            <person name="Zimin A.V."/>
            <person name="Zaini P.A."/>
            <person name="Workman R."/>
            <person name="Puiu D."/>
            <person name="Bianco L."/>
            <person name="Allen B.J."/>
            <person name="Troggio M."/>
            <person name="Leslie C.A."/>
            <person name="Timp W."/>
            <person name="Dendekar A."/>
            <person name="Salzberg S.L."/>
            <person name="Neale D.B."/>
        </authorList>
    </citation>
    <scope>NUCLEOTIDE SEQUENCE</scope>
    <source>
        <tissue evidence="14">Leaves</tissue>
    </source>
</reference>
<sequence>QKHTHKHTFLGDKSAFSVSMGDSIDNGGSRFLNPWFLHFQKLGLELKCPLCLNLLAKPMLLSCNHIFCNSCIPSSTQLKSECPVCKAHYFNKDLRPVPFMDNLVTIYRGLEATFCANLFQRVPADSRKVLEQFQASLYAGNCSKEPSDIVQRDESCSGRLIFPLLATKQDQIPLNLNNSVENGFGMNDKFEKYSTPIEGKGGREGVKFNDALNTNPLPLSSQMEPESLGEQKVLEIEMNQVSQSLPDTPPSFGDTKGSDDESFYRGSVNSPENSLINRASNKHSDGRTRQLRHDSSASETEDGYLRDIKRQKKLTYEPSGLRIERHDCIPPVSHSEILMIPNSELELESRVPPVAAQQPLVLDASYISNSICAFCQSPAISKNTGPILHYANGKMVVGDEASLSNVIHVHRLCVDWAPQVYFVNETVKNLKAEVARGSKIKCSKCGRKGAALGCYDKSCRKSYHVPCAVEMPDCRWDHENFLMLCPAHTSIKFPNEKSQSGKHVFKDNLVPNQRVPPQPILWVAPRDGAKEWVICGSALSTEEKVLVLKFASMCGATVTKYWKPNVTHVIAATDAQGACTRTLKVLMAILNGRWILKIGWVKACMEAMHPVDEEPYEIDLDNHGSCNGPKNGRLMGLDNAPKLFNGLKFYFVGDFVPGYKEDLQNLVTTAGGTVLKSKEEVVTQRCDDQVVLSRIRVVYNLDSPQGCKVGEEVDILWKRLTEAQDVAADIGCQVIGHTWLLESIAACKLQPLVN</sequence>
<gene>
    <name evidence="14" type="ORF">F2P56_003028</name>
</gene>
<evidence type="ECO:0000256" key="3">
    <source>
        <dbReference type="ARBA" id="ARBA00022737"/>
    </source>
</evidence>
<dbReference type="PROSITE" id="PS50089">
    <property type="entry name" value="ZF_RING_2"/>
    <property type="match status" value="1"/>
</dbReference>
<feature type="domain" description="BRCT" evidence="12">
    <location>
        <begin position="533"/>
        <end position="618"/>
    </location>
</feature>
<dbReference type="Gramene" id="Jr01_32650_p1">
    <property type="protein sequence ID" value="cds.Jr01_32650_p1"/>
    <property type="gene ID" value="Jr01_32650"/>
</dbReference>
<keyword evidence="4" id="KW-0227">DNA damage</keyword>
<dbReference type="Proteomes" id="UP000619265">
    <property type="component" value="Unassembled WGS sequence"/>
</dbReference>
<comment type="subcellular location">
    <subcellularLocation>
        <location evidence="1">Nucleus</location>
    </subcellularLocation>
</comment>
<evidence type="ECO:0000256" key="1">
    <source>
        <dbReference type="ARBA" id="ARBA00004123"/>
    </source>
</evidence>
<evidence type="ECO:0000313" key="15">
    <source>
        <dbReference type="Proteomes" id="UP000619265"/>
    </source>
</evidence>
<dbReference type="SUPFAM" id="SSF52113">
    <property type="entry name" value="BRCT domain"/>
    <property type="match status" value="2"/>
</dbReference>
<keyword evidence="6" id="KW-0862">Zinc</keyword>
<dbReference type="CDD" id="cd17734">
    <property type="entry name" value="BRCT_Bard1_rpt1"/>
    <property type="match status" value="1"/>
</dbReference>
<evidence type="ECO:0000256" key="5">
    <source>
        <dbReference type="ARBA" id="ARBA00022771"/>
    </source>
</evidence>
<evidence type="ECO:0000256" key="4">
    <source>
        <dbReference type="ARBA" id="ARBA00022763"/>
    </source>
</evidence>
<feature type="region of interest" description="Disordered" evidence="10">
    <location>
        <begin position="242"/>
        <end position="302"/>
    </location>
</feature>
<evidence type="ECO:0000256" key="8">
    <source>
        <dbReference type="ARBA" id="ARBA00023242"/>
    </source>
</evidence>
<feature type="domain" description="RING-type" evidence="11">
    <location>
        <begin position="48"/>
        <end position="86"/>
    </location>
</feature>
<accession>A0A833YDM7</accession>
<comment type="caution">
    <text evidence="14">The sequence shown here is derived from an EMBL/GenBank/DDBJ whole genome shotgun (WGS) entry which is preliminary data.</text>
</comment>